<evidence type="ECO:0008006" key="3">
    <source>
        <dbReference type="Google" id="ProtNLM"/>
    </source>
</evidence>
<gene>
    <name evidence="1" type="ORF">UT34_C0001G0088</name>
</gene>
<evidence type="ECO:0000313" key="2">
    <source>
        <dbReference type="Proteomes" id="UP000034799"/>
    </source>
</evidence>
<organism evidence="1 2">
    <name type="scientific">candidate division WS6 bacterium GW2011_GWF2_39_15</name>
    <dbReference type="NCBI Taxonomy" id="1619100"/>
    <lineage>
        <taxon>Bacteria</taxon>
        <taxon>Candidatus Dojkabacteria</taxon>
    </lineage>
</organism>
<reference evidence="1 2" key="1">
    <citation type="journal article" date="2015" name="Nature">
        <title>rRNA introns, odd ribosomes, and small enigmatic genomes across a large radiation of phyla.</title>
        <authorList>
            <person name="Brown C.T."/>
            <person name="Hug L.A."/>
            <person name="Thomas B.C."/>
            <person name="Sharon I."/>
            <person name="Castelle C.J."/>
            <person name="Singh A."/>
            <person name="Wilkins M.J."/>
            <person name="Williams K.H."/>
            <person name="Banfield J.F."/>
        </authorList>
    </citation>
    <scope>NUCLEOTIDE SEQUENCE [LARGE SCALE GENOMIC DNA]</scope>
</reference>
<name>A0A0G0MSA1_9BACT</name>
<evidence type="ECO:0000313" key="1">
    <source>
        <dbReference type="EMBL" id="KKR06048.1"/>
    </source>
</evidence>
<protein>
    <recommendedName>
        <fullName evidence="3">Response regulatory domain-containing protein</fullName>
    </recommendedName>
</protein>
<proteinExistence type="predicted"/>
<dbReference type="EMBL" id="LBWK01000001">
    <property type="protein sequence ID" value="KKR06048.1"/>
    <property type="molecule type" value="Genomic_DNA"/>
</dbReference>
<dbReference type="AlphaFoldDB" id="A0A0G0MSA1"/>
<sequence length="129" mass="14771">MNLLYIDDNAENRSKVGDRLRPAQVDFTTIDHLTTATSFLMETGEEFDLVIFRWDRNKLAQAKGLACACDAKEVDVLIITDEQDEIEHIREFIFESPLDVVDIVESSEPVEKVIFEHIQSETKLSVEII</sequence>
<accession>A0A0G0MSA1</accession>
<comment type="caution">
    <text evidence="1">The sequence shown here is derived from an EMBL/GenBank/DDBJ whole genome shotgun (WGS) entry which is preliminary data.</text>
</comment>
<dbReference type="Proteomes" id="UP000034799">
    <property type="component" value="Unassembled WGS sequence"/>
</dbReference>
<dbReference type="STRING" id="1619100.UT34_C0001G0088"/>